<dbReference type="EMBL" id="JBHUGD010000003">
    <property type="protein sequence ID" value="MFD1946569.1"/>
    <property type="molecule type" value="Genomic_DNA"/>
</dbReference>
<evidence type="ECO:0000256" key="4">
    <source>
        <dbReference type="SAM" id="MobiDB-lite"/>
    </source>
</evidence>
<evidence type="ECO:0000256" key="1">
    <source>
        <dbReference type="ARBA" id="ARBA00022448"/>
    </source>
</evidence>
<dbReference type="Pfam" id="PF00005">
    <property type="entry name" value="ABC_tran"/>
    <property type="match status" value="1"/>
</dbReference>
<dbReference type="SUPFAM" id="SSF52540">
    <property type="entry name" value="P-loop containing nucleoside triphosphate hydrolases"/>
    <property type="match status" value="1"/>
</dbReference>
<dbReference type="RefSeq" id="WP_343916843.1">
    <property type="nucleotide sequence ID" value="NZ_BAAAJT010000002.1"/>
</dbReference>
<evidence type="ECO:0000313" key="7">
    <source>
        <dbReference type="Proteomes" id="UP001597351"/>
    </source>
</evidence>
<dbReference type="Proteomes" id="UP001597351">
    <property type="component" value="Unassembled WGS sequence"/>
</dbReference>
<evidence type="ECO:0000259" key="5">
    <source>
        <dbReference type="PROSITE" id="PS50893"/>
    </source>
</evidence>
<feature type="domain" description="ABC transporter" evidence="5">
    <location>
        <begin position="2"/>
        <end position="241"/>
    </location>
</feature>
<dbReference type="InterPro" id="IPR017871">
    <property type="entry name" value="ABC_transporter-like_CS"/>
</dbReference>
<accession>A0ABW4TLH8</accession>
<dbReference type="Gene3D" id="3.40.50.300">
    <property type="entry name" value="P-loop containing nucleotide triphosphate hydrolases"/>
    <property type="match status" value="1"/>
</dbReference>
<dbReference type="PROSITE" id="PS00211">
    <property type="entry name" value="ABC_TRANSPORTER_1"/>
    <property type="match status" value="1"/>
</dbReference>
<dbReference type="InterPro" id="IPR027417">
    <property type="entry name" value="P-loop_NTPase"/>
</dbReference>
<evidence type="ECO:0000256" key="3">
    <source>
        <dbReference type="ARBA" id="ARBA00022840"/>
    </source>
</evidence>
<keyword evidence="2" id="KW-0547">Nucleotide-binding</keyword>
<name>A0ABW4TLH8_9ACTN</name>
<keyword evidence="7" id="KW-1185">Reference proteome</keyword>
<proteinExistence type="predicted"/>
<reference evidence="7" key="1">
    <citation type="journal article" date="2019" name="Int. J. Syst. Evol. Microbiol.">
        <title>The Global Catalogue of Microorganisms (GCM) 10K type strain sequencing project: providing services to taxonomists for standard genome sequencing and annotation.</title>
        <authorList>
            <consortium name="The Broad Institute Genomics Platform"/>
            <consortium name="The Broad Institute Genome Sequencing Center for Infectious Disease"/>
            <person name="Wu L."/>
            <person name="Ma J."/>
        </authorList>
    </citation>
    <scope>NUCLEOTIDE SEQUENCE [LARGE SCALE GENOMIC DNA]</scope>
    <source>
        <strain evidence="7">CGMCC 1.12477</strain>
    </source>
</reference>
<dbReference type="InterPro" id="IPR003593">
    <property type="entry name" value="AAA+_ATPase"/>
</dbReference>
<dbReference type="InterPro" id="IPR015854">
    <property type="entry name" value="ABC_transpr_LolD-like"/>
</dbReference>
<dbReference type="InterPro" id="IPR003439">
    <property type="entry name" value="ABC_transporter-like_ATP-bd"/>
</dbReference>
<feature type="region of interest" description="Disordered" evidence="4">
    <location>
        <begin position="223"/>
        <end position="273"/>
    </location>
</feature>
<dbReference type="InterPro" id="IPR017911">
    <property type="entry name" value="MacB-like_ATP-bd"/>
</dbReference>
<dbReference type="GO" id="GO:0005524">
    <property type="term" value="F:ATP binding"/>
    <property type="evidence" value="ECO:0007669"/>
    <property type="project" value="UniProtKB-KW"/>
</dbReference>
<dbReference type="PROSITE" id="PS50893">
    <property type="entry name" value="ABC_TRANSPORTER_2"/>
    <property type="match status" value="1"/>
</dbReference>
<dbReference type="PANTHER" id="PTHR24220">
    <property type="entry name" value="IMPORT ATP-BINDING PROTEIN"/>
    <property type="match status" value="1"/>
</dbReference>
<gene>
    <name evidence="6" type="ORF">ACFSDE_07185</name>
</gene>
<sequence length="273" mass="28945">MISVRDLHKTYRHGGADVHALRGVGLDVGAGQVVALTGRSGAGKSTLLNVVAGLLRPEQGSVEVDGLELTTARDAELVALRRDTVGVIYQEFALLPLLTAEENVGLPMRIRRQDTRKRDEAVAELLDRVGLTAHARQRPEEMSGGQQQRVAIARALVNRPRVLLADEPTGQLDSETGAQVMELLRQLVEQEGTTAVVATHDPSVADFADAVVHLDDGRVVSPAVGASGDGYRGTHAGEQTDGDPADDLQHDVGAGGPDGRDQPGAGVPRHRRT</sequence>
<keyword evidence="1" id="KW-0813">Transport</keyword>
<keyword evidence="3 6" id="KW-0067">ATP-binding</keyword>
<protein>
    <submittedName>
        <fullName evidence="6">ABC transporter ATP-binding protein</fullName>
    </submittedName>
</protein>
<organism evidence="6 7">
    <name type="scientific">Nocardioides aestuarii</name>
    <dbReference type="NCBI Taxonomy" id="252231"/>
    <lineage>
        <taxon>Bacteria</taxon>
        <taxon>Bacillati</taxon>
        <taxon>Actinomycetota</taxon>
        <taxon>Actinomycetes</taxon>
        <taxon>Propionibacteriales</taxon>
        <taxon>Nocardioidaceae</taxon>
        <taxon>Nocardioides</taxon>
    </lineage>
</organism>
<evidence type="ECO:0000256" key="2">
    <source>
        <dbReference type="ARBA" id="ARBA00022741"/>
    </source>
</evidence>
<dbReference type="CDD" id="cd03255">
    <property type="entry name" value="ABC_MJ0796_LolCDE_FtsE"/>
    <property type="match status" value="1"/>
</dbReference>
<dbReference type="PANTHER" id="PTHR24220:SF685">
    <property type="entry name" value="ABC TRANSPORTER RELATED"/>
    <property type="match status" value="1"/>
</dbReference>
<dbReference type="SMART" id="SM00382">
    <property type="entry name" value="AAA"/>
    <property type="match status" value="1"/>
</dbReference>
<comment type="caution">
    <text evidence="6">The sequence shown here is derived from an EMBL/GenBank/DDBJ whole genome shotgun (WGS) entry which is preliminary data.</text>
</comment>
<evidence type="ECO:0000313" key="6">
    <source>
        <dbReference type="EMBL" id="MFD1946569.1"/>
    </source>
</evidence>